<dbReference type="Gene3D" id="3.30.710.10">
    <property type="entry name" value="Potassium Channel Kv1.1, Chain A"/>
    <property type="match status" value="1"/>
</dbReference>
<accession>A0A9P8CE30</accession>
<evidence type="ECO:0000313" key="1">
    <source>
        <dbReference type="EMBL" id="KAG9243240.1"/>
    </source>
</evidence>
<keyword evidence="2" id="KW-1185">Reference proteome</keyword>
<name>A0A9P8CE30_9HELO</name>
<dbReference type="OrthoDB" id="9997739at2759"/>
<dbReference type="EMBL" id="MU253994">
    <property type="protein sequence ID" value="KAG9243240.1"/>
    <property type="molecule type" value="Genomic_DNA"/>
</dbReference>
<evidence type="ECO:0008006" key="3">
    <source>
        <dbReference type="Google" id="ProtNLM"/>
    </source>
</evidence>
<reference evidence="1" key="1">
    <citation type="journal article" date="2021" name="IMA Fungus">
        <title>Genomic characterization of three marine fungi, including Emericellopsis atlantica sp. nov. with signatures of a generalist lifestyle and marine biomass degradation.</title>
        <authorList>
            <person name="Hagestad O.C."/>
            <person name="Hou L."/>
            <person name="Andersen J.H."/>
            <person name="Hansen E.H."/>
            <person name="Altermark B."/>
            <person name="Li C."/>
            <person name="Kuhnert E."/>
            <person name="Cox R.J."/>
            <person name="Crous P.W."/>
            <person name="Spatafora J.W."/>
            <person name="Lail K."/>
            <person name="Amirebrahimi M."/>
            <person name="Lipzen A."/>
            <person name="Pangilinan J."/>
            <person name="Andreopoulos W."/>
            <person name="Hayes R.D."/>
            <person name="Ng V."/>
            <person name="Grigoriev I.V."/>
            <person name="Jackson S.A."/>
            <person name="Sutton T.D.S."/>
            <person name="Dobson A.D.W."/>
            <person name="Rama T."/>
        </authorList>
    </citation>
    <scope>NUCLEOTIDE SEQUENCE</scope>
    <source>
        <strain evidence="1">TRa3180A</strain>
    </source>
</reference>
<dbReference type="AlphaFoldDB" id="A0A9P8CE30"/>
<gene>
    <name evidence="1" type="ORF">BJ878DRAFT_553276</name>
</gene>
<comment type="caution">
    <text evidence="1">The sequence shown here is derived from an EMBL/GenBank/DDBJ whole genome shotgun (WGS) entry which is preliminary data.</text>
</comment>
<evidence type="ECO:0000313" key="2">
    <source>
        <dbReference type="Proteomes" id="UP000887226"/>
    </source>
</evidence>
<dbReference type="InterPro" id="IPR011333">
    <property type="entry name" value="SKP1/BTB/POZ_sf"/>
</dbReference>
<proteinExistence type="predicted"/>
<organism evidence="1 2">
    <name type="scientific">Calycina marina</name>
    <dbReference type="NCBI Taxonomy" id="1763456"/>
    <lineage>
        <taxon>Eukaryota</taxon>
        <taxon>Fungi</taxon>
        <taxon>Dikarya</taxon>
        <taxon>Ascomycota</taxon>
        <taxon>Pezizomycotina</taxon>
        <taxon>Leotiomycetes</taxon>
        <taxon>Helotiales</taxon>
        <taxon>Pezizellaceae</taxon>
        <taxon>Calycina</taxon>
    </lineage>
</organism>
<protein>
    <recommendedName>
        <fullName evidence="3">BTB domain-containing protein</fullName>
    </recommendedName>
</protein>
<sequence>MSASSKQIPYFRPFNLVIGEYFKTEDDKVYPLEVEIHEESFYRVSGHLRSLLQGGMKEASEDCVGWPDVTKEMFAMFTQFTYTGGYTVLVSLPLMVVACDPAVSDEISFEGSLLRNSESPSPESIPIPWREVPADCPVPFIGSRWGLTPDGSGFAWLKPASSSIVLAGANESLMRLPSPVLSNSRFPLPIEDCCDPPTSFEPYHDYRPVSFGNATLYIFADYSILPALKALASHKLHKALCAFQLQKYIIKGIIELARFAYSLEGSGETNEDDEMDALRRLVCEFLVS</sequence>
<dbReference type="Proteomes" id="UP000887226">
    <property type="component" value="Unassembled WGS sequence"/>
</dbReference>